<dbReference type="EMBL" id="SFCA01000251">
    <property type="protein sequence ID" value="TRT43096.1"/>
    <property type="molecule type" value="Genomic_DNA"/>
</dbReference>
<sequence>MAELAELIKAIADLASNQSSLLIVAGLIFLAIGAWGKIEGKINLGRPGRIISGLIGFTLLICGLLLPQLGLNRTDINSSSSHATLQKSYDLASRGDFAGAIQLAETIPANSDKYSQAKQKIVECQQGGKSDQEKLQKSYDLASRGDFAGAIQLAETIPANSDKYSQAKQKIVE</sequence>
<feature type="transmembrane region" description="Helical" evidence="1">
    <location>
        <begin position="50"/>
        <end position="71"/>
    </location>
</feature>
<evidence type="ECO:0000256" key="1">
    <source>
        <dbReference type="SAM" id="Phobius"/>
    </source>
</evidence>
<feature type="non-terminal residue" evidence="2">
    <location>
        <position position="173"/>
    </location>
</feature>
<comment type="caution">
    <text evidence="2">The sequence shown here is derived from an EMBL/GenBank/DDBJ whole genome shotgun (WGS) entry which is preliminary data.</text>
</comment>
<gene>
    <name evidence="2" type="ORF">EWV85_22855</name>
</gene>
<evidence type="ECO:0000313" key="3">
    <source>
        <dbReference type="Proteomes" id="UP000316443"/>
    </source>
</evidence>
<reference evidence="2 3" key="1">
    <citation type="submission" date="2019-01" db="EMBL/GenBank/DDBJ databases">
        <title>Coherence of Microcystis species and biogeography revealed through population genomics.</title>
        <authorList>
            <person name="Perez-Carrascal O.M."/>
            <person name="Terrat Y."/>
            <person name="Giani A."/>
            <person name="Fortin N."/>
            <person name="Tromas N."/>
            <person name="Shapiro B.J."/>
        </authorList>
    </citation>
    <scope>NUCLEOTIDE SEQUENCE [LARGE SCALE GENOMIC DNA]</scope>
    <source>
        <strain evidence="2">Ma_QC_C_20070703_M131</strain>
    </source>
</reference>
<feature type="transmembrane region" description="Helical" evidence="1">
    <location>
        <begin position="20"/>
        <end position="38"/>
    </location>
</feature>
<dbReference type="AlphaFoldDB" id="A0A551X389"/>
<keyword evidence="1" id="KW-1133">Transmembrane helix</keyword>
<keyword evidence="1" id="KW-0812">Transmembrane</keyword>
<keyword evidence="1" id="KW-0472">Membrane</keyword>
<organism evidence="2 3">
    <name type="scientific">Microcystis aeruginosa Ma_QC_C_20070703_M131</name>
    <dbReference type="NCBI Taxonomy" id="2486263"/>
    <lineage>
        <taxon>Bacteria</taxon>
        <taxon>Bacillati</taxon>
        <taxon>Cyanobacteriota</taxon>
        <taxon>Cyanophyceae</taxon>
        <taxon>Oscillatoriophycideae</taxon>
        <taxon>Chroococcales</taxon>
        <taxon>Microcystaceae</taxon>
        <taxon>Microcystis</taxon>
    </lineage>
</organism>
<name>A0A551X389_MICAE</name>
<dbReference type="Proteomes" id="UP000316443">
    <property type="component" value="Unassembled WGS sequence"/>
</dbReference>
<evidence type="ECO:0000313" key="2">
    <source>
        <dbReference type="EMBL" id="TRT43096.1"/>
    </source>
</evidence>
<accession>A0A551X389</accession>
<protein>
    <submittedName>
        <fullName evidence="2">Uncharacterized protein</fullName>
    </submittedName>
</protein>
<proteinExistence type="predicted"/>